<dbReference type="Proteomes" id="UP000001681">
    <property type="component" value="Chromosome"/>
</dbReference>
<name>B1YJK5_EXIS2</name>
<reference evidence="2 3" key="1">
    <citation type="journal article" date="2006" name="Extremophiles">
        <title>Characterization of Exiguobacterium isolates from the Siberian permafrost. Description of Exiguobacterium sibiricum sp. nov.</title>
        <authorList>
            <person name="Rodrigues D.F."/>
            <person name="Goris J."/>
            <person name="Vishnivetskaya T."/>
            <person name="Gilichinsky D."/>
            <person name="Thomashow M.F."/>
            <person name="Tiedje J.M."/>
        </authorList>
    </citation>
    <scope>NUCLEOTIDE SEQUENCE [LARGE SCALE GENOMIC DNA]</scope>
    <source>
        <strain evidence="3">DSM 17290 / CIP 109462 / JCM 13490 / 255-15</strain>
    </source>
</reference>
<organism evidence="2 3">
    <name type="scientific">Exiguobacterium sibiricum (strain DSM 17290 / CCUG 55495 / CIP 109462 / JCM 13490 / 255-15)</name>
    <dbReference type="NCBI Taxonomy" id="262543"/>
    <lineage>
        <taxon>Bacteria</taxon>
        <taxon>Bacillati</taxon>
        <taxon>Bacillota</taxon>
        <taxon>Bacilli</taxon>
        <taxon>Bacillales</taxon>
        <taxon>Bacillales Family XII. Incertae Sedis</taxon>
        <taxon>Exiguobacterium</taxon>
    </lineage>
</organism>
<feature type="domain" description="N-acetyltransferase" evidence="1">
    <location>
        <begin position="7"/>
        <end position="147"/>
    </location>
</feature>
<keyword evidence="3" id="KW-1185">Reference proteome</keyword>
<reference evidence="2 3" key="2">
    <citation type="journal article" date="2008" name="BMC Genomics">
        <title>Architecture of thermal adaptation in an Exiguobacterium sibiricum strain isolated from 3 million year old permafrost: a genome and transcriptome approach.</title>
        <authorList>
            <person name="Rodrigues D.F."/>
            <person name="Ivanova N."/>
            <person name="He Z."/>
            <person name="Huebner M."/>
            <person name="Zhou J."/>
            <person name="Tiedje J.M."/>
        </authorList>
    </citation>
    <scope>NUCLEOTIDE SEQUENCE [LARGE SCALE GENOMIC DNA]</scope>
    <source>
        <strain evidence="3">DSM 17290 / CIP 109462 / JCM 13490 / 255-15</strain>
    </source>
</reference>
<accession>B1YJK5</accession>
<dbReference type="InterPro" id="IPR000182">
    <property type="entry name" value="GNAT_dom"/>
</dbReference>
<evidence type="ECO:0000313" key="3">
    <source>
        <dbReference type="Proteomes" id="UP000001681"/>
    </source>
</evidence>
<dbReference type="PROSITE" id="PS51186">
    <property type="entry name" value="GNAT"/>
    <property type="match status" value="1"/>
</dbReference>
<keyword evidence="2" id="KW-0808">Transferase</keyword>
<proteinExistence type="predicted"/>
<dbReference type="Pfam" id="PF13673">
    <property type="entry name" value="Acetyltransf_10"/>
    <property type="match status" value="1"/>
</dbReference>
<protein>
    <submittedName>
        <fullName evidence="2">GCN5-related N-acetyltransferase</fullName>
    </submittedName>
</protein>
<dbReference type="EMBL" id="CP001022">
    <property type="protein sequence ID" value="ACB60035.1"/>
    <property type="molecule type" value="Genomic_DNA"/>
</dbReference>
<sequence length="155" mass="17808">MYQTKWMGFNELDNTSLYQLLKLRTDIFVVEQNCPYPELDNRDQDALHGLAYDGERLIGCLRILPRKSSGAVAIGRVAVQTDYRSNGVARKLLNEAITHIEKQGESLIDLQAQAHLKRFYGSFGFKETSDVYLEDGIPHLDMQMNLREDSKRLQE</sequence>
<dbReference type="KEGG" id="esi:Exig_0554"/>
<dbReference type="Gene3D" id="3.40.630.30">
    <property type="match status" value="1"/>
</dbReference>
<evidence type="ECO:0000313" key="2">
    <source>
        <dbReference type="EMBL" id="ACB60035.1"/>
    </source>
</evidence>
<dbReference type="AlphaFoldDB" id="B1YJK5"/>
<gene>
    <name evidence="2" type="ordered locus">Exig_0554</name>
</gene>
<evidence type="ECO:0000259" key="1">
    <source>
        <dbReference type="PROSITE" id="PS51186"/>
    </source>
</evidence>
<dbReference type="eggNOG" id="COG2153">
    <property type="taxonomic scope" value="Bacteria"/>
</dbReference>
<dbReference type="GO" id="GO:0016747">
    <property type="term" value="F:acyltransferase activity, transferring groups other than amino-acyl groups"/>
    <property type="evidence" value="ECO:0007669"/>
    <property type="project" value="InterPro"/>
</dbReference>
<dbReference type="InterPro" id="IPR016181">
    <property type="entry name" value="Acyl_CoA_acyltransferase"/>
</dbReference>
<dbReference type="SUPFAM" id="SSF55729">
    <property type="entry name" value="Acyl-CoA N-acyltransferases (Nat)"/>
    <property type="match status" value="1"/>
</dbReference>
<dbReference type="RefSeq" id="WP_012369459.1">
    <property type="nucleotide sequence ID" value="NC_010556.1"/>
</dbReference>
<dbReference type="CDD" id="cd04301">
    <property type="entry name" value="NAT_SF"/>
    <property type="match status" value="1"/>
</dbReference>
<dbReference type="STRING" id="262543.Exig_0554"/>
<dbReference type="OrthoDB" id="9796171at2"/>
<reference evidence="3" key="3">
    <citation type="submission" date="2008-04" db="EMBL/GenBank/DDBJ databases">
        <title>Complete sequence of chromosome of Exiguobacterium sibiricum 255-15.</title>
        <authorList>
            <consortium name="US DOE Joint Genome Institute"/>
            <person name="Copeland A."/>
            <person name="Lucas S."/>
            <person name="Lapidus A."/>
            <person name="Glavina del Rio T."/>
            <person name="Dalin E."/>
            <person name="Tice H."/>
            <person name="Bruce D."/>
            <person name="Goodwin L."/>
            <person name="Pitluck S."/>
            <person name="Kiss H."/>
            <person name="Chertkov O."/>
            <person name="Monk C."/>
            <person name="Brettin T."/>
            <person name="Detter J.C."/>
            <person name="Han C."/>
            <person name="Kuske C.R."/>
            <person name="Schmutz J."/>
            <person name="Larimer F."/>
            <person name="Land M."/>
            <person name="Hauser L."/>
            <person name="Kyrpides N."/>
            <person name="Mikhailova N."/>
            <person name="Vishnivetskaya T."/>
            <person name="Rodrigues D.F."/>
            <person name="Gilichinsky D."/>
            <person name="Tiedje J."/>
            <person name="Richardson P."/>
        </authorList>
    </citation>
    <scope>NUCLEOTIDE SEQUENCE [LARGE SCALE GENOMIC DNA]</scope>
    <source>
        <strain evidence="3">DSM 17290 / CIP 109462 / JCM 13490 / 255-15</strain>
    </source>
</reference>
<dbReference type="HOGENOM" id="CLU_056607_3_1_9"/>